<keyword evidence="6" id="KW-0697">Rotamase</keyword>
<evidence type="ECO:0000259" key="11">
    <source>
        <dbReference type="Pfam" id="PF05697"/>
    </source>
</evidence>
<evidence type="ECO:0000313" key="14">
    <source>
        <dbReference type="Proteomes" id="UP000179252"/>
    </source>
</evidence>
<dbReference type="InterPro" id="IPR008881">
    <property type="entry name" value="Trigger_fac_ribosome-bd_bac"/>
</dbReference>
<feature type="compositionally biased region" description="Basic and acidic residues" evidence="10">
    <location>
        <begin position="151"/>
        <end position="168"/>
    </location>
</feature>
<dbReference type="InterPro" id="IPR008880">
    <property type="entry name" value="Trigger_fac_C"/>
</dbReference>
<accession>A0A1F5FUE9</accession>
<evidence type="ECO:0000259" key="12">
    <source>
        <dbReference type="Pfam" id="PF05698"/>
    </source>
</evidence>
<evidence type="ECO:0000256" key="6">
    <source>
        <dbReference type="ARBA" id="ARBA00023110"/>
    </source>
</evidence>
<dbReference type="AlphaFoldDB" id="A0A1F5FUE9"/>
<evidence type="ECO:0000256" key="3">
    <source>
        <dbReference type="ARBA" id="ARBA00005464"/>
    </source>
</evidence>
<comment type="catalytic activity">
    <reaction evidence="1">
        <text>[protein]-peptidylproline (omega=180) = [protein]-peptidylproline (omega=0)</text>
        <dbReference type="Rhea" id="RHEA:16237"/>
        <dbReference type="Rhea" id="RHEA-COMP:10747"/>
        <dbReference type="Rhea" id="RHEA-COMP:10748"/>
        <dbReference type="ChEBI" id="CHEBI:83833"/>
        <dbReference type="ChEBI" id="CHEBI:83834"/>
        <dbReference type="EC" id="5.2.1.8"/>
    </reaction>
</comment>
<feature type="domain" description="Trigger factor ribosome-binding bacterial" evidence="11">
    <location>
        <begin position="1"/>
        <end position="146"/>
    </location>
</feature>
<comment type="caution">
    <text evidence="13">The sequence shown here is derived from an EMBL/GenBank/DDBJ whole genome shotgun (WGS) entry which is preliminary data.</text>
</comment>
<evidence type="ECO:0000256" key="7">
    <source>
        <dbReference type="ARBA" id="ARBA00023186"/>
    </source>
</evidence>
<comment type="similarity">
    <text evidence="3">Belongs to the FKBP-type PPIase family. Tig subfamily.</text>
</comment>
<dbReference type="InterPro" id="IPR005215">
    <property type="entry name" value="Trig_fac"/>
</dbReference>
<dbReference type="SUPFAM" id="SSF102735">
    <property type="entry name" value="Trigger factor ribosome-binding domain"/>
    <property type="match status" value="1"/>
</dbReference>
<dbReference type="GO" id="GO:0005737">
    <property type="term" value="C:cytoplasm"/>
    <property type="evidence" value="ECO:0007669"/>
    <property type="project" value="UniProtKB-SubCell"/>
</dbReference>
<dbReference type="PANTHER" id="PTHR30560:SF3">
    <property type="entry name" value="TRIGGER FACTOR-LIKE PROTEIN TIG, CHLOROPLASTIC"/>
    <property type="match status" value="1"/>
</dbReference>
<dbReference type="GO" id="GO:0043022">
    <property type="term" value="F:ribosome binding"/>
    <property type="evidence" value="ECO:0007669"/>
    <property type="project" value="TreeGrafter"/>
</dbReference>
<dbReference type="Gene3D" id="1.10.3120.10">
    <property type="entry name" value="Trigger factor, C-terminal domain"/>
    <property type="match status" value="1"/>
</dbReference>
<evidence type="ECO:0000256" key="5">
    <source>
        <dbReference type="ARBA" id="ARBA00016902"/>
    </source>
</evidence>
<keyword evidence="8" id="KW-0413">Isomerase</keyword>
<comment type="subcellular location">
    <subcellularLocation>
        <location evidence="2">Cytoplasm</location>
    </subcellularLocation>
</comment>
<name>A0A1F5FUE9_9BACT</name>
<dbReference type="GO" id="GO:0015031">
    <property type="term" value="P:protein transport"/>
    <property type="evidence" value="ECO:0007669"/>
    <property type="project" value="InterPro"/>
</dbReference>
<evidence type="ECO:0000256" key="4">
    <source>
        <dbReference type="ARBA" id="ARBA00013194"/>
    </source>
</evidence>
<evidence type="ECO:0000256" key="9">
    <source>
        <dbReference type="ARBA" id="ARBA00029986"/>
    </source>
</evidence>
<dbReference type="Pfam" id="PF05698">
    <property type="entry name" value="Trigger_C"/>
    <property type="match status" value="1"/>
</dbReference>
<dbReference type="EC" id="5.2.1.8" evidence="4"/>
<dbReference type="Proteomes" id="UP000179252">
    <property type="component" value="Unassembled WGS sequence"/>
</dbReference>
<organism evidence="13 14">
    <name type="scientific">Candidatus Curtissbacteria bacterium RBG_13_40_7</name>
    <dbReference type="NCBI Taxonomy" id="1797706"/>
    <lineage>
        <taxon>Bacteria</taxon>
        <taxon>Candidatus Curtissiibacteriota</taxon>
    </lineage>
</organism>
<dbReference type="Gene3D" id="3.30.70.1050">
    <property type="entry name" value="Trigger factor ribosome-binding domain"/>
    <property type="match status" value="1"/>
</dbReference>
<feature type="domain" description="Trigger factor C-terminal" evidence="12">
    <location>
        <begin position="231"/>
        <end position="358"/>
    </location>
</feature>
<dbReference type="InterPro" id="IPR027304">
    <property type="entry name" value="Trigger_fact/SurA_dom_sf"/>
</dbReference>
<sequence>MQYTVAKGEKGKVEIKVDISKAQFEEAFNQVLAQFAKDVKIAGFRPGKAPSDVLESHVGLGKILNEAASLLISKHLAEIFKKENLMPLDSPNVAVNSLAKDAPFSFTTTFTPKPKVTVGNWRTIKVKKVKAREITEKDVADSIKNIFDAWEKRKGPEGQSDKGTEDIKGSATAEDTESQSGKFIYDAHGNKIYIKDEKELKSNRVRESKKIKAVKIDDEFAKQIGARDLIHLQEIVKKDLETLVTNQVEAKFEQEIFDEIVKICTIEVPEILVEDELNRILVRLNSQLAQQKKSLEDFFSEQKTTIEELKAKWRPQAENNVKISLIIDQIGKAEKIQVQREEIDRALTSINQTNLSDEQKKDLEKYLAFSIFQAKTLDLVKKTIVE</sequence>
<evidence type="ECO:0000313" key="13">
    <source>
        <dbReference type="EMBL" id="OGD83247.1"/>
    </source>
</evidence>
<proteinExistence type="inferred from homology"/>
<dbReference type="InterPro" id="IPR036611">
    <property type="entry name" value="Trigger_fac_ribosome-bd_sf"/>
</dbReference>
<evidence type="ECO:0000256" key="2">
    <source>
        <dbReference type="ARBA" id="ARBA00004496"/>
    </source>
</evidence>
<dbReference type="SUPFAM" id="SSF109998">
    <property type="entry name" value="Triger factor/SurA peptide-binding domain-like"/>
    <property type="match status" value="1"/>
</dbReference>
<gene>
    <name evidence="13" type="ORF">A2165_00765</name>
</gene>
<dbReference type="GO" id="GO:0003755">
    <property type="term" value="F:peptidyl-prolyl cis-trans isomerase activity"/>
    <property type="evidence" value="ECO:0007669"/>
    <property type="project" value="UniProtKB-KW"/>
</dbReference>
<feature type="region of interest" description="Disordered" evidence="10">
    <location>
        <begin position="151"/>
        <end position="180"/>
    </location>
</feature>
<dbReference type="EMBL" id="MFAU01000055">
    <property type="protein sequence ID" value="OGD83247.1"/>
    <property type="molecule type" value="Genomic_DNA"/>
</dbReference>
<evidence type="ECO:0000256" key="10">
    <source>
        <dbReference type="SAM" id="MobiDB-lite"/>
    </source>
</evidence>
<dbReference type="GO" id="GO:0043335">
    <property type="term" value="P:protein unfolding"/>
    <property type="evidence" value="ECO:0007669"/>
    <property type="project" value="TreeGrafter"/>
</dbReference>
<dbReference type="PANTHER" id="PTHR30560">
    <property type="entry name" value="TRIGGER FACTOR CHAPERONE AND PEPTIDYL-PROLYL CIS/TRANS ISOMERASE"/>
    <property type="match status" value="1"/>
</dbReference>
<reference evidence="13 14" key="1">
    <citation type="journal article" date="2016" name="Nat. Commun.">
        <title>Thousands of microbial genomes shed light on interconnected biogeochemical processes in an aquifer system.</title>
        <authorList>
            <person name="Anantharaman K."/>
            <person name="Brown C.T."/>
            <person name="Hug L.A."/>
            <person name="Sharon I."/>
            <person name="Castelle C.J."/>
            <person name="Probst A.J."/>
            <person name="Thomas B.C."/>
            <person name="Singh A."/>
            <person name="Wilkins M.J."/>
            <person name="Karaoz U."/>
            <person name="Brodie E.L."/>
            <person name="Williams K.H."/>
            <person name="Hubbard S.S."/>
            <person name="Banfield J.F."/>
        </authorList>
    </citation>
    <scope>NUCLEOTIDE SEQUENCE [LARGE SCALE GENOMIC DNA]</scope>
</reference>
<evidence type="ECO:0000256" key="1">
    <source>
        <dbReference type="ARBA" id="ARBA00000971"/>
    </source>
</evidence>
<dbReference type="GO" id="GO:0051083">
    <property type="term" value="P:'de novo' cotranslational protein folding"/>
    <property type="evidence" value="ECO:0007669"/>
    <property type="project" value="TreeGrafter"/>
</dbReference>
<protein>
    <recommendedName>
        <fullName evidence="5">Trigger factor</fullName>
        <ecNumber evidence="4">5.2.1.8</ecNumber>
    </recommendedName>
    <alternativeName>
        <fullName evidence="9">PPIase</fullName>
    </alternativeName>
</protein>
<dbReference type="Pfam" id="PF05697">
    <property type="entry name" value="Trigger_N"/>
    <property type="match status" value="1"/>
</dbReference>
<dbReference type="GO" id="GO:0044183">
    <property type="term" value="F:protein folding chaperone"/>
    <property type="evidence" value="ECO:0007669"/>
    <property type="project" value="TreeGrafter"/>
</dbReference>
<dbReference type="InterPro" id="IPR037041">
    <property type="entry name" value="Trigger_fac_C_sf"/>
</dbReference>
<evidence type="ECO:0000256" key="8">
    <source>
        <dbReference type="ARBA" id="ARBA00023235"/>
    </source>
</evidence>
<keyword evidence="7" id="KW-0143">Chaperone</keyword>